<accession>A0A1E3RJX1</accession>
<dbReference type="Gene3D" id="3.40.1000.70">
    <property type="entry name" value="PknH-like extracellular domain"/>
    <property type="match status" value="1"/>
</dbReference>
<name>A0A1E3RJX1_MYCFV</name>
<dbReference type="InterPro" id="IPR038232">
    <property type="entry name" value="PknH-like_Extracell_sf"/>
</dbReference>
<dbReference type="InterPro" id="IPR026954">
    <property type="entry name" value="PknH-like_Extracell"/>
</dbReference>
<evidence type="ECO:0000259" key="2">
    <source>
        <dbReference type="Pfam" id="PF14032"/>
    </source>
</evidence>
<dbReference type="RefSeq" id="WP_069413832.1">
    <property type="nucleotide sequence ID" value="NZ_JACKUL010000029.1"/>
</dbReference>
<reference evidence="4" key="1">
    <citation type="submission" date="2016-09" db="EMBL/GenBank/DDBJ databases">
        <authorList>
            <person name="Greninger A.L."/>
            <person name="Jerome K.R."/>
            <person name="Mcnair B."/>
            <person name="Wallis C."/>
            <person name="Fang F."/>
        </authorList>
    </citation>
    <scope>NUCLEOTIDE SEQUENCE [LARGE SCALE GENOMIC DNA]</scope>
    <source>
        <strain evidence="4">M6</strain>
    </source>
</reference>
<feature type="domain" description="PknH-like extracellular" evidence="2">
    <location>
        <begin position="61"/>
        <end position="207"/>
    </location>
</feature>
<keyword evidence="4" id="KW-1185">Reference proteome</keyword>
<dbReference type="Proteomes" id="UP000094053">
    <property type="component" value="Unassembled WGS sequence"/>
</dbReference>
<feature type="chain" id="PRO_5039668771" evidence="1">
    <location>
        <begin position="21"/>
        <end position="217"/>
    </location>
</feature>
<feature type="signal peptide" evidence="1">
    <location>
        <begin position="1"/>
        <end position="20"/>
    </location>
</feature>
<evidence type="ECO:0000313" key="4">
    <source>
        <dbReference type="Proteomes" id="UP000094053"/>
    </source>
</evidence>
<gene>
    <name evidence="3" type="ORF">BHQ18_12065</name>
</gene>
<dbReference type="STRING" id="1776.BHQ18_12065"/>
<protein>
    <submittedName>
        <fullName evidence="3">PknH-like domain protein</fullName>
    </submittedName>
</protein>
<dbReference type="OrthoDB" id="4635187at2"/>
<dbReference type="PROSITE" id="PS51257">
    <property type="entry name" value="PROKAR_LIPOPROTEIN"/>
    <property type="match status" value="1"/>
</dbReference>
<sequence>MRFSVCSPLVVAVLALSAAACTRVVDSPAPQAEPPVAPITAGQIGDLLSPKVDKTDGNLFVTVEPPDCAGVAREVDPPFIADYHPAAYDGGHWMTDISGREVYVEEMVGVYRSDYNAKDALAQAKSTIESCRGRTFWVTSMAEREYAFQLLPAIESSAPEIVLWSFSGDNWACDSAFVAAYNAAIEISTCGPANGYDVATLAEEALERIRTLANTAA</sequence>
<proteinExistence type="predicted"/>
<dbReference type="AlphaFoldDB" id="A0A1E3RJX1"/>
<dbReference type="EMBL" id="MIHA01000007">
    <property type="protein sequence ID" value="ODQ90163.1"/>
    <property type="molecule type" value="Genomic_DNA"/>
</dbReference>
<evidence type="ECO:0000313" key="3">
    <source>
        <dbReference type="EMBL" id="ODQ90163.1"/>
    </source>
</evidence>
<comment type="caution">
    <text evidence="3">The sequence shown here is derived from an EMBL/GenBank/DDBJ whole genome shotgun (WGS) entry which is preliminary data.</text>
</comment>
<organism evidence="3 4">
    <name type="scientific">Mycolicibacterium flavescens</name>
    <name type="common">Mycobacterium flavescens</name>
    <dbReference type="NCBI Taxonomy" id="1776"/>
    <lineage>
        <taxon>Bacteria</taxon>
        <taxon>Bacillati</taxon>
        <taxon>Actinomycetota</taxon>
        <taxon>Actinomycetes</taxon>
        <taxon>Mycobacteriales</taxon>
        <taxon>Mycobacteriaceae</taxon>
        <taxon>Mycolicibacterium</taxon>
    </lineage>
</organism>
<keyword evidence="1" id="KW-0732">Signal</keyword>
<dbReference type="Pfam" id="PF14032">
    <property type="entry name" value="PknH_C"/>
    <property type="match status" value="1"/>
</dbReference>
<evidence type="ECO:0000256" key="1">
    <source>
        <dbReference type="SAM" id="SignalP"/>
    </source>
</evidence>